<dbReference type="Pfam" id="PF24553">
    <property type="entry name" value="Rv0428c_C"/>
    <property type="match status" value="1"/>
</dbReference>
<dbReference type="PANTHER" id="PTHR43420:SF44">
    <property type="entry name" value="ACETYLTRANSFERASE YPEA"/>
    <property type="match status" value="1"/>
</dbReference>
<dbReference type="Proteomes" id="UP000250174">
    <property type="component" value="Unassembled WGS sequence"/>
</dbReference>
<dbReference type="EMBL" id="LVYK01000056">
    <property type="protein sequence ID" value="RAS73152.1"/>
    <property type="molecule type" value="Genomic_DNA"/>
</dbReference>
<name>A0AAX1Q3W1_9BACI</name>
<dbReference type="PANTHER" id="PTHR43420">
    <property type="entry name" value="ACETYLTRANSFERASE"/>
    <property type="match status" value="1"/>
</dbReference>
<evidence type="ECO:0000313" key="5">
    <source>
        <dbReference type="Proteomes" id="UP000250174"/>
    </source>
</evidence>
<dbReference type="RefSeq" id="WP_111924437.1">
    <property type="nucleotide sequence ID" value="NZ_LVYK01000056.1"/>
</dbReference>
<accession>A0AAX1Q3W1</accession>
<protein>
    <recommendedName>
        <fullName evidence="3">N-acetyltransferase domain-containing protein</fullName>
    </recommendedName>
</protein>
<dbReference type="CDD" id="cd04301">
    <property type="entry name" value="NAT_SF"/>
    <property type="match status" value="1"/>
</dbReference>
<dbReference type="InterPro" id="IPR050680">
    <property type="entry name" value="YpeA/RimI_acetyltransf"/>
</dbReference>
<dbReference type="PROSITE" id="PS51186">
    <property type="entry name" value="GNAT"/>
    <property type="match status" value="1"/>
</dbReference>
<evidence type="ECO:0000259" key="3">
    <source>
        <dbReference type="PROSITE" id="PS51186"/>
    </source>
</evidence>
<reference evidence="4 5" key="1">
    <citation type="submission" date="2016-03" db="EMBL/GenBank/DDBJ databases">
        <title>Comparison of Bacillus endophyticus and B. anthracis characteristics using whole genome sequence analysis and microbiological techniques.</title>
        <authorList>
            <person name="Lekota K.E."/>
            <person name="Mafofo J."/>
            <person name="Rees J."/>
            <person name="Muchadeyi F.C."/>
            <person name="Madoroba E."/>
            <person name="Van Heerden H."/>
        </authorList>
    </citation>
    <scope>NUCLEOTIDE SEQUENCE [LARGE SCALE GENOMIC DNA]</scope>
    <source>
        <strain evidence="4 5">3631_10C</strain>
    </source>
</reference>
<proteinExistence type="predicted"/>
<evidence type="ECO:0000313" key="4">
    <source>
        <dbReference type="EMBL" id="RAS73152.1"/>
    </source>
</evidence>
<comment type="caution">
    <text evidence="4">The sequence shown here is derived from an EMBL/GenBank/DDBJ whole genome shotgun (WGS) entry which is preliminary data.</text>
</comment>
<evidence type="ECO:0000256" key="1">
    <source>
        <dbReference type="ARBA" id="ARBA00022679"/>
    </source>
</evidence>
<keyword evidence="1" id="KW-0808">Transferase</keyword>
<organism evidence="4 5">
    <name type="scientific">Priestia endophytica</name>
    <dbReference type="NCBI Taxonomy" id="135735"/>
    <lineage>
        <taxon>Bacteria</taxon>
        <taxon>Bacillati</taxon>
        <taxon>Bacillota</taxon>
        <taxon>Bacilli</taxon>
        <taxon>Bacillales</taxon>
        <taxon>Bacillaceae</taxon>
        <taxon>Priestia</taxon>
    </lineage>
</organism>
<dbReference type="AlphaFoldDB" id="A0AAX1Q3W1"/>
<dbReference type="InterPro" id="IPR000182">
    <property type="entry name" value="GNAT_dom"/>
</dbReference>
<dbReference type="InterPro" id="IPR016181">
    <property type="entry name" value="Acyl_CoA_acyltransferase"/>
</dbReference>
<dbReference type="GO" id="GO:0016747">
    <property type="term" value="F:acyltransferase activity, transferring groups other than amino-acyl groups"/>
    <property type="evidence" value="ECO:0007669"/>
    <property type="project" value="InterPro"/>
</dbReference>
<feature type="domain" description="N-acetyltransferase" evidence="3">
    <location>
        <begin position="103"/>
        <end position="256"/>
    </location>
</feature>
<gene>
    <name evidence="4" type="ORF">A3864_20705</name>
</gene>
<dbReference type="SUPFAM" id="SSF55729">
    <property type="entry name" value="Acyl-CoA N-acyltransferases (Nat)"/>
    <property type="match status" value="1"/>
</dbReference>
<evidence type="ECO:0000256" key="2">
    <source>
        <dbReference type="ARBA" id="ARBA00023315"/>
    </source>
</evidence>
<sequence length="256" mass="29494">MKAATRNISLHFIENLATNAWPCYTQEKIENWKMRATFGISKRANSVHTIGSMPQDPMWLQKIEAFYKDKSIPPCFYISDISPTGLDDILESNGYKKLDECFIMTASCSDIINHEVKNRAWIIECLSEPDSKWIDEFIDLEGFSSDRHRAYTYIFSSIKPTKTFLRISTQNETIGLGTVVVEEGWGCISNIVVNPRHRRKGIANQIINHLSKWAYKNGAHHMYLQVIQTNHPAVNLYKKIGFTPISNHHYRILQVN</sequence>
<dbReference type="InterPro" id="IPR056935">
    <property type="entry name" value="Rv0428c-like_C"/>
</dbReference>
<keyword evidence="2" id="KW-0012">Acyltransferase</keyword>
<dbReference type="Gene3D" id="3.40.630.30">
    <property type="match status" value="1"/>
</dbReference>